<evidence type="ECO:0000313" key="4">
    <source>
        <dbReference type="Proteomes" id="UP000594903"/>
    </source>
</evidence>
<sequence length="221" mass="25878">MKYYIEITLIDDSKYSLPQLWGKLYMQIHLALVEQQNPDKTVNIGVSFPEYQYTAKGGVEFAILGSKLRVFANTEDELVKLNLTQWLERLTNYVHIKSVQPVPEKSNCYLLVKRYRVDMNLESLTRRFMQRESKRTGREISFEEARSIQNQRFAKINNLTIQEAEKHYEEPNVKNLPFIKLKSLSSGEEYSLLIEQISSERQRIGSFNTYGLSSQSTVPHW</sequence>
<dbReference type="EMBL" id="UGSB01000001">
    <property type="protein sequence ID" value="SUA50020.1"/>
    <property type="molecule type" value="Genomic_DNA"/>
</dbReference>
<dbReference type="GO" id="GO:0043571">
    <property type="term" value="P:maintenance of CRISPR repeat elements"/>
    <property type="evidence" value="ECO:0007669"/>
    <property type="project" value="InterPro"/>
</dbReference>
<evidence type="ECO:0000313" key="2">
    <source>
        <dbReference type="EMBL" id="SUA50020.1"/>
    </source>
</evidence>
<organism evidence="2 3">
    <name type="scientific">Oligella ureolytica</name>
    <dbReference type="NCBI Taxonomy" id="90244"/>
    <lineage>
        <taxon>Bacteria</taxon>
        <taxon>Pseudomonadati</taxon>
        <taxon>Pseudomonadota</taxon>
        <taxon>Betaproteobacteria</taxon>
        <taxon>Burkholderiales</taxon>
        <taxon>Alcaligenaceae</taxon>
        <taxon>Oligella</taxon>
    </lineage>
</organism>
<dbReference type="Proteomes" id="UP000594903">
    <property type="component" value="Chromosome"/>
</dbReference>
<dbReference type="AlphaFoldDB" id="A0A378X9Z6"/>
<dbReference type="InterPro" id="IPR013396">
    <property type="entry name" value="CRISPR-assoc_prot_Csy4"/>
</dbReference>
<dbReference type="GO" id="GO:0004519">
    <property type="term" value="F:endonuclease activity"/>
    <property type="evidence" value="ECO:0007669"/>
    <property type="project" value="InterPro"/>
</dbReference>
<proteinExistence type="predicted"/>
<dbReference type="RefSeq" id="WP_018574523.1">
    <property type="nucleotide sequence ID" value="NZ_CP065725.1"/>
</dbReference>
<dbReference type="OrthoDB" id="259831at2"/>
<dbReference type="STRING" id="1122619.GCA_000373745_01339"/>
<dbReference type="Gene3D" id="3.30.70.2540">
    <property type="entry name" value="CRISPR-associated endoribonuclease Cas6/Csy4"/>
    <property type="match status" value="1"/>
</dbReference>
<dbReference type="NCBIfam" id="TIGR02563">
    <property type="entry name" value="cas_Csy4"/>
    <property type="match status" value="1"/>
</dbReference>
<name>A0A378X9Z6_9BURK</name>
<keyword evidence="4" id="KW-1185">Reference proteome</keyword>
<dbReference type="EMBL" id="CP065725">
    <property type="protein sequence ID" value="QPT40041.1"/>
    <property type="molecule type" value="Genomic_DNA"/>
</dbReference>
<evidence type="ECO:0000313" key="1">
    <source>
        <dbReference type="EMBL" id="QPT40041.1"/>
    </source>
</evidence>
<accession>A0A378X9Z6</accession>
<reference evidence="2 3" key="1">
    <citation type="submission" date="2018-06" db="EMBL/GenBank/DDBJ databases">
        <authorList>
            <consortium name="Pathogen Informatics"/>
            <person name="Doyle S."/>
        </authorList>
    </citation>
    <scope>NUCLEOTIDE SEQUENCE [LARGE SCALE GENOMIC DNA]</scope>
    <source>
        <strain evidence="2 3">NCTC11997</strain>
    </source>
</reference>
<dbReference type="Proteomes" id="UP000254603">
    <property type="component" value="Unassembled WGS sequence"/>
</dbReference>
<dbReference type="CDD" id="cd09739">
    <property type="entry name" value="Cas6_I-F"/>
    <property type="match status" value="1"/>
</dbReference>
<dbReference type="Pfam" id="PF09618">
    <property type="entry name" value="Cas_Csy4"/>
    <property type="match status" value="2"/>
</dbReference>
<reference evidence="1 4" key="2">
    <citation type="submission" date="2020-12" db="EMBL/GenBank/DDBJ databases">
        <title>FDA dAtabase for Regulatory Grade micrObial Sequences (FDA-ARGOS): Supporting development and validation of Infectious Disease Dx tests.</title>
        <authorList>
            <person name="Sproer C."/>
            <person name="Gronow S."/>
            <person name="Severitt S."/>
            <person name="Schroder I."/>
            <person name="Tallon L."/>
            <person name="Sadzewicz L."/>
            <person name="Zhao X."/>
            <person name="Boylan J."/>
            <person name="Ott S."/>
            <person name="Bowen H."/>
            <person name="Vavikolanu K."/>
            <person name="Mehta A."/>
            <person name="Aluvathingal J."/>
            <person name="Nadendla S."/>
            <person name="Lowell S."/>
            <person name="Myers T."/>
            <person name="Yan Y."/>
            <person name="Sichtig H."/>
        </authorList>
    </citation>
    <scope>NUCLEOTIDE SEQUENCE [LARGE SCALE GENOMIC DNA]</scope>
    <source>
        <strain evidence="1 4">FDAARGOS_872</strain>
    </source>
</reference>
<dbReference type="InterPro" id="IPR042564">
    <property type="entry name" value="CRISPR-Cas6/Csy4_sf"/>
</dbReference>
<protein>
    <submittedName>
        <fullName evidence="2">CRISPR-associated protein Cas6/Csy4, subtype I-F/YPEST</fullName>
    </submittedName>
    <submittedName>
        <fullName evidence="1">Type I-F CRISPR-associated endoribonuclease Cas6/Csy4</fullName>
    </submittedName>
</protein>
<gene>
    <name evidence="1" type="primary">cas6f</name>
    <name evidence="1" type="ORF">I6G29_13225</name>
    <name evidence="2" type="ORF">NCTC11997_00001</name>
</gene>
<evidence type="ECO:0000313" key="3">
    <source>
        <dbReference type="Proteomes" id="UP000254603"/>
    </source>
</evidence>